<dbReference type="Pfam" id="PF00795">
    <property type="entry name" value="CN_hydrolase"/>
    <property type="match status" value="1"/>
</dbReference>
<dbReference type="PROSITE" id="PS50263">
    <property type="entry name" value="CN_HYDROLASE"/>
    <property type="match status" value="1"/>
</dbReference>
<dbReference type="EMBL" id="OA906871">
    <property type="protein sequence ID" value="CAD7285840.1"/>
    <property type="molecule type" value="Genomic_DNA"/>
</dbReference>
<dbReference type="InterPro" id="IPR036526">
    <property type="entry name" value="C-N_Hydrolase_sf"/>
</dbReference>
<evidence type="ECO:0000256" key="1">
    <source>
        <dbReference type="ARBA" id="ARBA00022801"/>
    </source>
</evidence>
<dbReference type="AlphaFoldDB" id="A0A7R9GLT1"/>
<reference evidence="3" key="1">
    <citation type="submission" date="2020-11" db="EMBL/GenBank/DDBJ databases">
        <authorList>
            <person name="Tran Van P."/>
        </authorList>
    </citation>
    <scope>NUCLEOTIDE SEQUENCE</scope>
</reference>
<feature type="domain" description="CN hydrolase" evidence="2">
    <location>
        <begin position="3"/>
        <end position="240"/>
    </location>
</feature>
<accession>A0A7R9GLT1</accession>
<evidence type="ECO:0000313" key="3">
    <source>
        <dbReference type="EMBL" id="CAD7285840.1"/>
    </source>
</evidence>
<dbReference type="InterPro" id="IPR003010">
    <property type="entry name" value="C-N_Hydrolase"/>
</dbReference>
<keyword evidence="4" id="KW-1185">Reference proteome</keyword>
<dbReference type="Gene3D" id="3.60.110.10">
    <property type="entry name" value="Carbon-nitrogen hydrolase"/>
    <property type="match status" value="1"/>
</dbReference>
<dbReference type="PANTHER" id="PTHR43674:SF2">
    <property type="entry name" value="BETA-UREIDOPROPIONASE"/>
    <property type="match status" value="1"/>
</dbReference>
<name>A0A7R9GLT1_9CRUS</name>
<dbReference type="SUPFAM" id="SSF56317">
    <property type="entry name" value="Carbon-nitrogen hydrolase"/>
    <property type="match status" value="1"/>
</dbReference>
<evidence type="ECO:0000313" key="4">
    <source>
        <dbReference type="Proteomes" id="UP000678499"/>
    </source>
</evidence>
<dbReference type="OrthoDB" id="8300047at2759"/>
<dbReference type="EMBL" id="CAJPEX010024834">
    <property type="protein sequence ID" value="CAG0925992.1"/>
    <property type="molecule type" value="Genomic_DNA"/>
</dbReference>
<proteinExistence type="predicted"/>
<evidence type="ECO:0000259" key="2">
    <source>
        <dbReference type="PROSITE" id="PS50263"/>
    </source>
</evidence>
<organism evidence="3">
    <name type="scientific">Notodromas monacha</name>
    <dbReference type="NCBI Taxonomy" id="399045"/>
    <lineage>
        <taxon>Eukaryota</taxon>
        <taxon>Metazoa</taxon>
        <taxon>Ecdysozoa</taxon>
        <taxon>Arthropoda</taxon>
        <taxon>Crustacea</taxon>
        <taxon>Oligostraca</taxon>
        <taxon>Ostracoda</taxon>
        <taxon>Podocopa</taxon>
        <taxon>Podocopida</taxon>
        <taxon>Cypridocopina</taxon>
        <taxon>Cypridoidea</taxon>
        <taxon>Cyprididae</taxon>
        <taxon>Notodromas</taxon>
    </lineage>
</organism>
<dbReference type="Proteomes" id="UP000678499">
    <property type="component" value="Unassembled WGS sequence"/>
</dbReference>
<dbReference type="GO" id="GO:0016811">
    <property type="term" value="F:hydrolase activity, acting on carbon-nitrogen (but not peptide) bonds, in linear amides"/>
    <property type="evidence" value="ECO:0007669"/>
    <property type="project" value="TreeGrafter"/>
</dbReference>
<dbReference type="InterPro" id="IPR050345">
    <property type="entry name" value="Aliph_Amidase/BUP"/>
</dbReference>
<keyword evidence="1" id="KW-0378">Hydrolase</keyword>
<dbReference type="PANTHER" id="PTHR43674">
    <property type="entry name" value="NITRILASE C965.09-RELATED"/>
    <property type="match status" value="1"/>
</dbReference>
<gene>
    <name evidence="3" type="ORF">NMOB1V02_LOCUS13442</name>
</gene>
<sequence length="263" mass="29306">MKVSLSYIQNNPLFGEKQRNFDQVWDLAQTIKTDVLVLPELFATGYAFTSRNEALEAGETTDGSTVEFLKTLSHLTGAIVVAGWVERDGDAVYNGAIMVDDHGVVAVYRKIHLFNRETLWFDAGNLPFSVHEVQGIKLGMMVCFDWYFPESMRTLALLGADVVAHPSNLVLPHCQTAMRTRCLENRVYAITANRMGSDHNQGEHFAFTGQSQITDVYGVPMAQSPMDETDVQTVVADLGLARNKMLNPHNDLLGSRQTQFYGL</sequence>
<protein>
    <recommendedName>
        <fullName evidence="2">CN hydrolase domain-containing protein</fullName>
    </recommendedName>
</protein>